<dbReference type="Pfam" id="PF08522">
    <property type="entry name" value="BT_3987-like_N"/>
    <property type="match status" value="1"/>
</dbReference>
<evidence type="ECO:0000313" key="3">
    <source>
        <dbReference type="Proteomes" id="UP001165302"/>
    </source>
</evidence>
<dbReference type="InterPro" id="IPR013320">
    <property type="entry name" value="ConA-like_dom_sf"/>
</dbReference>
<feature type="domain" description="BT-3987-like N-terminal" evidence="1">
    <location>
        <begin position="55"/>
        <end position="159"/>
    </location>
</feature>
<accession>A0ABS7Z571</accession>
<dbReference type="InterPro" id="IPR013728">
    <property type="entry name" value="BT_3987-like_N"/>
</dbReference>
<dbReference type="RefSeq" id="WP_225552944.1">
    <property type="nucleotide sequence ID" value="NZ_JADEYP010000014.1"/>
</dbReference>
<dbReference type="EMBL" id="JADEYP010000014">
    <property type="protein sequence ID" value="MCA5005323.1"/>
    <property type="molecule type" value="Genomic_DNA"/>
</dbReference>
<evidence type="ECO:0000313" key="2">
    <source>
        <dbReference type="EMBL" id="MCA5005323.1"/>
    </source>
</evidence>
<dbReference type="Pfam" id="PF13385">
    <property type="entry name" value="Laminin_G_3"/>
    <property type="match status" value="1"/>
</dbReference>
<dbReference type="PROSITE" id="PS51257">
    <property type="entry name" value="PROKAR_LIPOPROTEIN"/>
    <property type="match status" value="1"/>
</dbReference>
<dbReference type="Gene3D" id="2.60.40.1740">
    <property type="entry name" value="hypothetical protein (bacova_03559)"/>
    <property type="match status" value="1"/>
</dbReference>
<organism evidence="2 3">
    <name type="scientific">Sphingobacterium bovistauri</name>
    <dbReference type="NCBI Taxonomy" id="2781959"/>
    <lineage>
        <taxon>Bacteria</taxon>
        <taxon>Pseudomonadati</taxon>
        <taxon>Bacteroidota</taxon>
        <taxon>Sphingobacteriia</taxon>
        <taxon>Sphingobacteriales</taxon>
        <taxon>Sphingobacteriaceae</taxon>
        <taxon>Sphingobacterium</taxon>
    </lineage>
</organism>
<gene>
    <name evidence="2" type="ORF">IPZ78_09175</name>
</gene>
<comment type="caution">
    <text evidence="2">The sequence shown here is derived from an EMBL/GenBank/DDBJ whole genome shotgun (WGS) entry which is preliminary data.</text>
</comment>
<reference evidence="2" key="1">
    <citation type="submission" date="2020-10" db="EMBL/GenBank/DDBJ databases">
        <authorList>
            <person name="Lu T."/>
            <person name="Wang Q."/>
            <person name="Han X."/>
        </authorList>
    </citation>
    <scope>NUCLEOTIDE SEQUENCE</scope>
    <source>
        <strain evidence="2">WQ 366</strain>
    </source>
</reference>
<name>A0ABS7Z571_9SPHI</name>
<sequence>MKIKGLIVCFLSLSILSCKQENEIDGGEKFDQQAILYSIKDNNRAIAAYSKLEDLTGTKADLNSFKEMEYSVGLAKPNPNDEINLTFKASPEDVANYNKLYGTTYEVFPDSLFSFTSSLKIDTGSTSSSRGKLRVKIVDKLENNKPYLLAIKLTSASNYSILSGANTIFYKIEKSVPVVNTSLALTRDVYMKIDKNLSKVNDIGSTFTIESLFYTEKFRNATDVGDVQISSLMGTEGATLLRFGDAGVDGNILNGYGSRVTTPFAERKWYHLALVVTPTSRKVYINGVLNSTSNGGGALNEFFIGRSYNDNRGFWGRVAEVRLWSVERSAKDISDGMMGVGGGSSGLYAYWKMNEVNGMTIPDASSNGRVLTMFGQGADKSQKSIKLYKEASEITIQ</sequence>
<dbReference type="Gene3D" id="2.60.120.200">
    <property type="match status" value="1"/>
</dbReference>
<proteinExistence type="predicted"/>
<dbReference type="SUPFAM" id="SSF49899">
    <property type="entry name" value="Concanavalin A-like lectins/glucanases"/>
    <property type="match status" value="1"/>
</dbReference>
<keyword evidence="3" id="KW-1185">Reference proteome</keyword>
<dbReference type="Proteomes" id="UP001165302">
    <property type="component" value="Unassembled WGS sequence"/>
</dbReference>
<protein>
    <submittedName>
        <fullName evidence="2">DUF1735 domain-containing protein</fullName>
    </submittedName>
</protein>
<evidence type="ECO:0000259" key="1">
    <source>
        <dbReference type="Pfam" id="PF08522"/>
    </source>
</evidence>